<dbReference type="OrthoDB" id="1493925at2"/>
<evidence type="ECO:0000256" key="4">
    <source>
        <dbReference type="ARBA" id="ARBA00023125"/>
    </source>
</evidence>
<reference evidence="9 10" key="1">
    <citation type="submission" date="2017-10" db="EMBL/GenBank/DDBJ databases">
        <title>The draft genome sequence of Lewinella nigricans NBRC 102662.</title>
        <authorList>
            <person name="Wang K."/>
        </authorList>
    </citation>
    <scope>NUCLEOTIDE SEQUENCE [LARGE SCALE GENOMIC DNA]</scope>
    <source>
        <strain evidence="9 10">NBRC 102662</strain>
    </source>
</reference>
<dbReference type="Pfam" id="PF08281">
    <property type="entry name" value="Sigma70_r4_2"/>
    <property type="match status" value="1"/>
</dbReference>
<organism evidence="9 10">
    <name type="scientific">Flavilitoribacter nigricans (strain ATCC 23147 / DSM 23189 / NBRC 102662 / NCIMB 1420 / SS-2)</name>
    <name type="common">Lewinella nigricans</name>
    <dbReference type="NCBI Taxonomy" id="1122177"/>
    <lineage>
        <taxon>Bacteria</taxon>
        <taxon>Pseudomonadati</taxon>
        <taxon>Bacteroidota</taxon>
        <taxon>Saprospiria</taxon>
        <taxon>Saprospirales</taxon>
        <taxon>Lewinellaceae</taxon>
        <taxon>Flavilitoribacter</taxon>
    </lineage>
</organism>
<dbReference type="InterPro" id="IPR013325">
    <property type="entry name" value="RNA_pol_sigma_r2"/>
</dbReference>
<evidence type="ECO:0000256" key="5">
    <source>
        <dbReference type="ARBA" id="ARBA00023163"/>
    </source>
</evidence>
<dbReference type="InterPro" id="IPR014284">
    <property type="entry name" value="RNA_pol_sigma-70_dom"/>
</dbReference>
<feature type="domain" description="RNA polymerase sigma-70 region 2" evidence="7">
    <location>
        <begin position="26"/>
        <end position="92"/>
    </location>
</feature>
<keyword evidence="2 6" id="KW-0805">Transcription regulation</keyword>
<accession>A0A2D0MXN9</accession>
<dbReference type="InterPro" id="IPR013249">
    <property type="entry name" value="RNA_pol_sigma70_r4_t2"/>
</dbReference>
<dbReference type="InterPro" id="IPR007627">
    <property type="entry name" value="RNA_pol_sigma70_r2"/>
</dbReference>
<dbReference type="PROSITE" id="PS01063">
    <property type="entry name" value="SIGMA70_ECF"/>
    <property type="match status" value="1"/>
</dbReference>
<dbReference type="InterPro" id="IPR013324">
    <property type="entry name" value="RNA_pol_sigma_r3/r4-like"/>
</dbReference>
<dbReference type="InterPro" id="IPR000838">
    <property type="entry name" value="RNA_pol_sigma70_ECF_CS"/>
</dbReference>
<feature type="domain" description="RNA polymerase sigma factor 70 region 4 type 2" evidence="8">
    <location>
        <begin position="120"/>
        <end position="172"/>
    </location>
</feature>
<dbReference type="RefSeq" id="WP_099155572.1">
    <property type="nucleotide sequence ID" value="NZ_PDUD01000065.1"/>
</dbReference>
<dbReference type="GO" id="GO:0006352">
    <property type="term" value="P:DNA-templated transcription initiation"/>
    <property type="evidence" value="ECO:0007669"/>
    <property type="project" value="InterPro"/>
</dbReference>
<dbReference type="Pfam" id="PF04542">
    <property type="entry name" value="Sigma70_r2"/>
    <property type="match status" value="1"/>
</dbReference>
<evidence type="ECO:0000313" key="10">
    <source>
        <dbReference type="Proteomes" id="UP000223913"/>
    </source>
</evidence>
<evidence type="ECO:0000256" key="6">
    <source>
        <dbReference type="RuleBase" id="RU000716"/>
    </source>
</evidence>
<dbReference type="SUPFAM" id="SSF88659">
    <property type="entry name" value="Sigma3 and sigma4 domains of RNA polymerase sigma factors"/>
    <property type="match status" value="1"/>
</dbReference>
<keyword evidence="3 6" id="KW-0731">Sigma factor</keyword>
<evidence type="ECO:0000256" key="3">
    <source>
        <dbReference type="ARBA" id="ARBA00023082"/>
    </source>
</evidence>
<dbReference type="GO" id="GO:0003677">
    <property type="term" value="F:DNA binding"/>
    <property type="evidence" value="ECO:0007669"/>
    <property type="project" value="UniProtKB-KW"/>
</dbReference>
<evidence type="ECO:0000259" key="8">
    <source>
        <dbReference type="Pfam" id="PF08281"/>
    </source>
</evidence>
<protein>
    <recommendedName>
        <fullName evidence="6">RNA polymerase sigma factor</fullName>
    </recommendedName>
</protein>
<gene>
    <name evidence="9" type="ORF">CRP01_39250</name>
</gene>
<dbReference type="NCBIfam" id="TIGR02937">
    <property type="entry name" value="sigma70-ECF"/>
    <property type="match status" value="1"/>
</dbReference>
<dbReference type="InterPro" id="IPR036388">
    <property type="entry name" value="WH-like_DNA-bd_sf"/>
</dbReference>
<dbReference type="Gene3D" id="1.10.10.10">
    <property type="entry name" value="Winged helix-like DNA-binding domain superfamily/Winged helix DNA-binding domain"/>
    <property type="match status" value="1"/>
</dbReference>
<evidence type="ECO:0000313" key="9">
    <source>
        <dbReference type="EMBL" id="PHN01041.1"/>
    </source>
</evidence>
<evidence type="ECO:0000256" key="2">
    <source>
        <dbReference type="ARBA" id="ARBA00023015"/>
    </source>
</evidence>
<dbReference type="Gene3D" id="1.10.1740.10">
    <property type="match status" value="1"/>
</dbReference>
<dbReference type="CDD" id="cd06171">
    <property type="entry name" value="Sigma70_r4"/>
    <property type="match status" value="1"/>
</dbReference>
<evidence type="ECO:0000259" key="7">
    <source>
        <dbReference type="Pfam" id="PF04542"/>
    </source>
</evidence>
<proteinExistence type="inferred from homology"/>
<dbReference type="EMBL" id="PDUD01000065">
    <property type="protein sequence ID" value="PHN01041.1"/>
    <property type="molecule type" value="Genomic_DNA"/>
</dbReference>
<dbReference type="PANTHER" id="PTHR43133:SF8">
    <property type="entry name" value="RNA POLYMERASE SIGMA FACTOR HI_1459-RELATED"/>
    <property type="match status" value="1"/>
</dbReference>
<comment type="caution">
    <text evidence="9">The sequence shown here is derived from an EMBL/GenBank/DDBJ whole genome shotgun (WGS) entry which is preliminary data.</text>
</comment>
<keyword evidence="4 6" id="KW-0238">DNA-binding</keyword>
<name>A0A2D0MXN9_FLAN2</name>
<dbReference type="PANTHER" id="PTHR43133">
    <property type="entry name" value="RNA POLYMERASE ECF-TYPE SIGMA FACTO"/>
    <property type="match status" value="1"/>
</dbReference>
<keyword evidence="10" id="KW-1185">Reference proteome</keyword>
<sequence>MKESRPSLTDIIKACRQGEESAQFALYERYYSYALTVSLHYCRNRDEAEEVVQDAFVKVFRSLEQFDVHQPFKPWLRTITVRTAINHFRAGRKADKILGMEAVQKMPGVENKALNTLAEEEIYRLLQLLPPAYRLVFNLYVLEGYNHPEIAELLGISVGTSKSNLAKARRKLQKWSAPFFRPIRNSYTL</sequence>
<keyword evidence="5 6" id="KW-0804">Transcription</keyword>
<dbReference type="Proteomes" id="UP000223913">
    <property type="component" value="Unassembled WGS sequence"/>
</dbReference>
<dbReference type="SUPFAM" id="SSF88946">
    <property type="entry name" value="Sigma2 domain of RNA polymerase sigma factors"/>
    <property type="match status" value="1"/>
</dbReference>
<dbReference type="AlphaFoldDB" id="A0A2D0MXN9"/>
<evidence type="ECO:0000256" key="1">
    <source>
        <dbReference type="ARBA" id="ARBA00010641"/>
    </source>
</evidence>
<dbReference type="GO" id="GO:0016987">
    <property type="term" value="F:sigma factor activity"/>
    <property type="evidence" value="ECO:0007669"/>
    <property type="project" value="UniProtKB-KW"/>
</dbReference>
<dbReference type="InterPro" id="IPR039425">
    <property type="entry name" value="RNA_pol_sigma-70-like"/>
</dbReference>
<comment type="similarity">
    <text evidence="1 6">Belongs to the sigma-70 factor family. ECF subfamily.</text>
</comment>